<proteinExistence type="predicted"/>
<evidence type="ECO:0000259" key="1">
    <source>
        <dbReference type="Pfam" id="PF13480"/>
    </source>
</evidence>
<dbReference type="InterPro" id="IPR016181">
    <property type="entry name" value="Acyl_CoA_acyltransferase"/>
</dbReference>
<dbReference type="EC" id="2.3.1.-" evidence="2"/>
<evidence type="ECO:0000313" key="3">
    <source>
        <dbReference type="Proteomes" id="UP001144805"/>
    </source>
</evidence>
<dbReference type="GO" id="GO:0016746">
    <property type="term" value="F:acyltransferase activity"/>
    <property type="evidence" value="ECO:0007669"/>
    <property type="project" value="UniProtKB-KW"/>
</dbReference>
<keyword evidence="3" id="KW-1185">Reference proteome</keyword>
<sequence length="375" mass="41831">MSSGARDRWTVTVHGSWQEAAGDWRPFFAEGPSPTPFQAEPWLAHWYAAFSGRPDVQPLLVHVADAGGAAAVALPLILRRDRLRTIEFADLGITDYNAPLLGPAAPVDVAEAQSLWRAVRAALPPADLIEFTKVVTEIGGRPNPLVQALGGEASHLFGNYVRIDTDYETWLRSLAKENRKELGRFWRVFTRDERARFIFVEDAETVRKIYGYLTAQQSARIRSLGLPYLLDEPDYDAFYRDLLLDGLKDGSAKLSALVAGDELVAGLFGIAHGDHYSMVRISTAGGEWANCSPGRLVIERTMEALHRQGYRVFDFTIGDYGHKRAFEVERVPLVSIHESLSWRGWSTVGYEGAKAFVKRHPAIEKLARKVLRRAA</sequence>
<organism evidence="2 3">
    <name type="scientific">Kaistia nematophila</name>
    <dbReference type="NCBI Taxonomy" id="2994654"/>
    <lineage>
        <taxon>Bacteria</taxon>
        <taxon>Pseudomonadati</taxon>
        <taxon>Pseudomonadota</taxon>
        <taxon>Alphaproteobacteria</taxon>
        <taxon>Hyphomicrobiales</taxon>
        <taxon>Kaistiaceae</taxon>
        <taxon>Kaistia</taxon>
    </lineage>
</organism>
<accession>A0A9X3E4G3</accession>
<dbReference type="InterPro" id="IPR038740">
    <property type="entry name" value="BioF2-like_GNAT_dom"/>
</dbReference>
<dbReference type="Proteomes" id="UP001144805">
    <property type="component" value="Unassembled WGS sequence"/>
</dbReference>
<feature type="domain" description="BioF2-like acetyltransferase" evidence="1">
    <location>
        <begin position="178"/>
        <end position="324"/>
    </location>
</feature>
<keyword evidence="2" id="KW-0808">Transferase</keyword>
<name>A0A9X3E4G3_9HYPH</name>
<keyword evidence="2" id="KW-0012">Acyltransferase</keyword>
<dbReference type="AlphaFoldDB" id="A0A9X3E4G3"/>
<dbReference type="SUPFAM" id="SSF55729">
    <property type="entry name" value="Acyl-CoA N-acyltransferases (Nat)"/>
    <property type="match status" value="1"/>
</dbReference>
<evidence type="ECO:0000313" key="2">
    <source>
        <dbReference type="EMBL" id="MCX5571021.1"/>
    </source>
</evidence>
<comment type="caution">
    <text evidence="2">The sequence shown here is derived from an EMBL/GenBank/DDBJ whole genome shotgun (WGS) entry which is preliminary data.</text>
</comment>
<dbReference type="RefSeq" id="WP_266339991.1">
    <property type="nucleotide sequence ID" value="NZ_JAPKNK010000008.1"/>
</dbReference>
<reference evidence="2" key="1">
    <citation type="submission" date="2022-11" db="EMBL/GenBank/DDBJ databases">
        <title>Biodiversity and phylogenetic relationships of bacteria.</title>
        <authorList>
            <person name="Machado R.A.R."/>
            <person name="Bhat A."/>
            <person name="Loulou A."/>
            <person name="Kallel S."/>
        </authorList>
    </citation>
    <scope>NUCLEOTIDE SEQUENCE</scope>
    <source>
        <strain evidence="2">K-TC2</strain>
    </source>
</reference>
<dbReference type="Pfam" id="PF13480">
    <property type="entry name" value="Acetyltransf_6"/>
    <property type="match status" value="1"/>
</dbReference>
<protein>
    <submittedName>
        <fullName evidence="2">GNAT family N-acetyltransferase</fullName>
        <ecNumber evidence="2">2.3.1.-</ecNumber>
    </submittedName>
</protein>
<gene>
    <name evidence="2" type="ORF">OSH07_17580</name>
</gene>
<dbReference type="EMBL" id="JAPKNK010000008">
    <property type="protein sequence ID" value="MCX5571021.1"/>
    <property type="molecule type" value="Genomic_DNA"/>
</dbReference>
<dbReference type="Gene3D" id="3.40.630.30">
    <property type="match status" value="1"/>
</dbReference>